<dbReference type="EMBL" id="DS728916">
    <property type="protein sequence ID" value="EEC06889.1"/>
    <property type="molecule type" value="Genomic_DNA"/>
</dbReference>
<dbReference type="VEuPathDB" id="VectorBase:ISCW024265"/>
<reference evidence="3" key="2">
    <citation type="submission" date="2020-05" db="UniProtKB">
        <authorList>
            <consortium name="EnsemblMetazoa"/>
        </authorList>
    </citation>
    <scope>IDENTIFICATION</scope>
    <source>
        <strain evidence="3">wikel</strain>
    </source>
</reference>
<accession>B7PJW7</accession>
<dbReference type="Gene3D" id="3.60.21.10">
    <property type="match status" value="1"/>
</dbReference>
<protein>
    <submittedName>
        <fullName evidence="2 3">Secreted protein, putative</fullName>
    </submittedName>
</protein>
<dbReference type="PROSITE" id="PS00785">
    <property type="entry name" value="5_NUCLEOTIDASE_1"/>
    <property type="match status" value="1"/>
</dbReference>
<gene>
    <name evidence="2" type="ORF">IscW_ISCW024265</name>
</gene>
<dbReference type="InterPro" id="IPR006146">
    <property type="entry name" value="5'-Nucleotdase_CS"/>
</dbReference>
<keyword evidence="1" id="KW-0732">Signal</keyword>
<organism>
    <name type="scientific">Ixodes scapularis</name>
    <name type="common">Black-legged tick</name>
    <name type="synonym">Deer tick</name>
    <dbReference type="NCBI Taxonomy" id="6945"/>
    <lineage>
        <taxon>Eukaryota</taxon>
        <taxon>Metazoa</taxon>
        <taxon>Ecdysozoa</taxon>
        <taxon>Arthropoda</taxon>
        <taxon>Chelicerata</taxon>
        <taxon>Arachnida</taxon>
        <taxon>Acari</taxon>
        <taxon>Parasitiformes</taxon>
        <taxon>Ixodida</taxon>
        <taxon>Ixodoidea</taxon>
        <taxon>Ixodidae</taxon>
        <taxon>Ixodinae</taxon>
        <taxon>Ixodes</taxon>
    </lineage>
</organism>
<proteinExistence type="predicted"/>
<dbReference type="PaxDb" id="6945-B7PJW7"/>
<dbReference type="EnsemblMetazoa" id="ISCW024265-RA">
    <property type="protein sequence ID" value="ISCW024265-PA"/>
    <property type="gene ID" value="ISCW024265"/>
</dbReference>
<dbReference type="VEuPathDB" id="VectorBase:ISCI024496"/>
<feature type="non-terminal residue" evidence="2">
    <location>
        <position position="1"/>
    </location>
</feature>
<feature type="chain" id="PRO_5010959766" evidence="1">
    <location>
        <begin position="24"/>
        <end position="72"/>
    </location>
</feature>
<dbReference type="SUPFAM" id="SSF56300">
    <property type="entry name" value="Metallo-dependent phosphatases"/>
    <property type="match status" value="1"/>
</dbReference>
<dbReference type="GO" id="GO:0000166">
    <property type="term" value="F:nucleotide binding"/>
    <property type="evidence" value="ECO:0007669"/>
    <property type="project" value="InterPro"/>
</dbReference>
<dbReference type="InterPro" id="IPR029052">
    <property type="entry name" value="Metallo-depent_PP-like"/>
</dbReference>
<sequence>LAVLKKWRFFAILLVWNLSVTLGSDNEPFELTILHTNDVHSHIEETNKHGGQCSEKQKNESKCVGGVARIVA</sequence>
<feature type="signal peptide" evidence="1">
    <location>
        <begin position="1"/>
        <end position="23"/>
    </location>
</feature>
<name>B7PJW7_IXOSC</name>
<feature type="non-terminal residue" evidence="2">
    <location>
        <position position="72"/>
    </location>
</feature>
<evidence type="ECO:0000313" key="2">
    <source>
        <dbReference type="EMBL" id="EEC06889.1"/>
    </source>
</evidence>
<dbReference type="VEuPathDB" id="VectorBase:ISCP_016293"/>
<evidence type="ECO:0000256" key="1">
    <source>
        <dbReference type="SAM" id="SignalP"/>
    </source>
</evidence>
<evidence type="ECO:0000313" key="4">
    <source>
        <dbReference type="Proteomes" id="UP000001555"/>
    </source>
</evidence>
<dbReference type="Proteomes" id="UP000001555">
    <property type="component" value="Unassembled WGS sequence"/>
</dbReference>
<reference evidence="2 4" key="1">
    <citation type="submission" date="2008-03" db="EMBL/GenBank/DDBJ databases">
        <title>Annotation of Ixodes scapularis.</title>
        <authorList>
            <consortium name="Ixodes scapularis Genome Project Consortium"/>
            <person name="Caler E."/>
            <person name="Hannick L.I."/>
            <person name="Bidwell S."/>
            <person name="Joardar V."/>
            <person name="Thiagarajan M."/>
            <person name="Amedeo P."/>
            <person name="Galinsky K.J."/>
            <person name="Schobel S."/>
            <person name="Inman J."/>
            <person name="Hostetler J."/>
            <person name="Miller J."/>
            <person name="Hammond M."/>
            <person name="Megy K."/>
            <person name="Lawson D."/>
            <person name="Kodira C."/>
            <person name="Sutton G."/>
            <person name="Meyer J."/>
            <person name="Hill C.A."/>
            <person name="Birren B."/>
            <person name="Nene V."/>
            <person name="Collins F."/>
            <person name="Alarcon-Chaidez F."/>
            <person name="Wikel S."/>
            <person name="Strausberg R."/>
        </authorList>
    </citation>
    <scope>NUCLEOTIDE SEQUENCE [LARGE SCALE GENOMIC DNA]</scope>
    <source>
        <strain evidence="4">Wikel</strain>
        <strain evidence="2">Wikel colony</strain>
    </source>
</reference>
<dbReference type="GO" id="GO:0046872">
    <property type="term" value="F:metal ion binding"/>
    <property type="evidence" value="ECO:0007669"/>
    <property type="project" value="InterPro"/>
</dbReference>
<dbReference type="HOGENOM" id="CLU_2645069_0_0_1"/>
<dbReference type="EMBL" id="ABJB010837064">
    <property type="status" value="NOT_ANNOTATED_CDS"/>
    <property type="molecule type" value="Genomic_DNA"/>
</dbReference>
<dbReference type="GO" id="GO:0016788">
    <property type="term" value="F:hydrolase activity, acting on ester bonds"/>
    <property type="evidence" value="ECO:0007669"/>
    <property type="project" value="InterPro"/>
</dbReference>
<evidence type="ECO:0000313" key="3">
    <source>
        <dbReference type="EnsemblMetazoa" id="ISCW024265-PA"/>
    </source>
</evidence>
<dbReference type="AlphaFoldDB" id="B7PJW7"/>
<dbReference type="OrthoDB" id="7722975at2759"/>
<keyword evidence="4" id="KW-1185">Reference proteome</keyword>